<keyword evidence="3" id="KW-1185">Reference proteome</keyword>
<evidence type="ECO:0008006" key="4">
    <source>
        <dbReference type="Google" id="ProtNLM"/>
    </source>
</evidence>
<proteinExistence type="predicted"/>
<dbReference type="HOGENOM" id="CLU_551016_0_0_1"/>
<dbReference type="InterPro" id="IPR032675">
    <property type="entry name" value="LRR_dom_sf"/>
</dbReference>
<dbReference type="OrthoDB" id="3006100at2759"/>
<protein>
    <recommendedName>
        <fullName evidence="4">F-box domain-containing protein</fullName>
    </recommendedName>
</protein>
<dbReference type="SUPFAM" id="SSF52047">
    <property type="entry name" value="RNI-like"/>
    <property type="match status" value="1"/>
</dbReference>
<dbReference type="InParanoid" id="A0A0C2STD2"/>
<reference evidence="2 3" key="1">
    <citation type="submission" date="2014-04" db="EMBL/GenBank/DDBJ databases">
        <title>Evolutionary Origins and Diversification of the Mycorrhizal Mutualists.</title>
        <authorList>
            <consortium name="DOE Joint Genome Institute"/>
            <consortium name="Mycorrhizal Genomics Consortium"/>
            <person name="Kohler A."/>
            <person name="Kuo A."/>
            <person name="Nagy L.G."/>
            <person name="Floudas D."/>
            <person name="Copeland A."/>
            <person name="Barry K.W."/>
            <person name="Cichocki N."/>
            <person name="Veneault-Fourrey C."/>
            <person name="LaButti K."/>
            <person name="Lindquist E.A."/>
            <person name="Lipzen A."/>
            <person name="Lundell T."/>
            <person name="Morin E."/>
            <person name="Murat C."/>
            <person name="Riley R."/>
            <person name="Ohm R."/>
            <person name="Sun H."/>
            <person name="Tunlid A."/>
            <person name="Henrissat B."/>
            <person name="Grigoriev I.V."/>
            <person name="Hibbett D.S."/>
            <person name="Martin F."/>
        </authorList>
    </citation>
    <scope>NUCLEOTIDE SEQUENCE [LARGE SCALE GENOMIC DNA]</scope>
    <source>
        <strain evidence="2 3">Koide BX008</strain>
    </source>
</reference>
<organism evidence="2 3">
    <name type="scientific">Amanita muscaria (strain Koide BX008)</name>
    <dbReference type="NCBI Taxonomy" id="946122"/>
    <lineage>
        <taxon>Eukaryota</taxon>
        <taxon>Fungi</taxon>
        <taxon>Dikarya</taxon>
        <taxon>Basidiomycota</taxon>
        <taxon>Agaricomycotina</taxon>
        <taxon>Agaricomycetes</taxon>
        <taxon>Agaricomycetidae</taxon>
        <taxon>Agaricales</taxon>
        <taxon>Pluteineae</taxon>
        <taxon>Amanitaceae</taxon>
        <taxon>Amanita</taxon>
    </lineage>
</organism>
<evidence type="ECO:0000313" key="3">
    <source>
        <dbReference type="Proteomes" id="UP000054549"/>
    </source>
</evidence>
<dbReference type="Gene3D" id="3.80.10.10">
    <property type="entry name" value="Ribonuclease Inhibitor"/>
    <property type="match status" value="1"/>
</dbReference>
<sequence>MHISDLPPEVIGNFMYYCSMTWPDAPLVLSVVSRLFYNIVRTAPRVWTNLELHYSSIQDEYRCVRKARQWFSRAGACSLHVLVDISRNLSPILASTLINAADNEHTLPLVMMHQIQRIDSLTLCAAIHEAAHCFLSIICGENVTLDPDFPSVARLRSLTLDITRESNGAPSHFGGSNPSRSAISFHLPSLQVLEITNHALSYLDIDISQLRVLIVAGHLRASPLAPGLVRDILRKATKLEHLEFQSRLSNDDTHDGARSPTSYPETEQSTLITLSSLSHLTLKTNHILSILSHLVLPGLQTLRIEDLDGRRPNAAYETGLVFHQLLTRTGKPYEEDMVGVALKRLELVGVNLGRKGDTMGITVKGGQKHQGKGLEISPWRLAFRKMKTLQDLQVEKVDIDALFDLLLQASKRPSDATGEVICPRLETLFIVVPHVSTSSVTDFQKRRPHVALILQDGEHEVEVHSLISHMREHTTNAANASSVAKE</sequence>
<accession>A0A0C2STD2</accession>
<dbReference type="Proteomes" id="UP000054549">
    <property type="component" value="Unassembled WGS sequence"/>
</dbReference>
<name>A0A0C2STD2_AMAMK</name>
<feature type="region of interest" description="Disordered" evidence="1">
    <location>
        <begin position="247"/>
        <end position="267"/>
    </location>
</feature>
<gene>
    <name evidence="2" type="ORF">M378DRAFT_160623</name>
</gene>
<feature type="compositionally biased region" description="Basic and acidic residues" evidence="1">
    <location>
        <begin position="247"/>
        <end position="257"/>
    </location>
</feature>
<dbReference type="EMBL" id="KN818235">
    <property type="protein sequence ID" value="KIL66620.1"/>
    <property type="molecule type" value="Genomic_DNA"/>
</dbReference>
<evidence type="ECO:0000313" key="2">
    <source>
        <dbReference type="EMBL" id="KIL66620.1"/>
    </source>
</evidence>
<evidence type="ECO:0000256" key="1">
    <source>
        <dbReference type="SAM" id="MobiDB-lite"/>
    </source>
</evidence>
<dbReference type="AlphaFoldDB" id="A0A0C2STD2"/>